<feature type="region of interest" description="Disordered" evidence="1">
    <location>
        <begin position="238"/>
        <end position="294"/>
    </location>
</feature>
<feature type="compositionally biased region" description="Basic residues" evidence="1">
    <location>
        <begin position="284"/>
        <end position="294"/>
    </location>
</feature>
<keyword evidence="3" id="KW-1185">Reference proteome</keyword>
<dbReference type="RefSeq" id="XP_013890444.1">
    <property type="nucleotide sequence ID" value="XM_014034990.1"/>
</dbReference>
<dbReference type="KEGG" id="mng:MNEG_16540"/>
<organism evidence="2 3">
    <name type="scientific">Monoraphidium neglectum</name>
    <dbReference type="NCBI Taxonomy" id="145388"/>
    <lineage>
        <taxon>Eukaryota</taxon>
        <taxon>Viridiplantae</taxon>
        <taxon>Chlorophyta</taxon>
        <taxon>core chlorophytes</taxon>
        <taxon>Chlorophyceae</taxon>
        <taxon>CS clade</taxon>
        <taxon>Sphaeropleales</taxon>
        <taxon>Selenastraceae</taxon>
        <taxon>Monoraphidium</taxon>
    </lineage>
</organism>
<accession>A0A0D2LHB8</accession>
<name>A0A0D2LHB8_9CHLO</name>
<dbReference type="GeneID" id="25734310"/>
<feature type="region of interest" description="Disordered" evidence="1">
    <location>
        <begin position="124"/>
        <end position="146"/>
    </location>
</feature>
<dbReference type="AlphaFoldDB" id="A0A0D2LHB8"/>
<gene>
    <name evidence="2" type="ORF">MNEG_16540</name>
</gene>
<feature type="compositionally biased region" description="Gly residues" evidence="1">
    <location>
        <begin position="131"/>
        <end position="146"/>
    </location>
</feature>
<sequence>MSRRRGEVDDAAIAADARAALLTLKDNGLLRGALLLALQLWAHQAAPAAAGADPLALTEGDVIKRVLPALSSAQMHQLRHFLLLVLSASVADLRIVATACGWSHMRGWFVAADAAGSAAAPAAAGAATKPGGKGGRDAGGGGGGGRAADYSLQLSEDFYRAACEQRSHPPITPCCAKHAAAHRELLLLGRPVPYDKVAAADESPEDVVCGQSECGAAVADVFAGVSDEQVGVVLRGARQGAASGRTGPGGRPRGPARQGGAGRGARCSRLPSRPPPAVLLCRPSKFRVKPHTAA</sequence>
<proteinExistence type="predicted"/>
<dbReference type="Proteomes" id="UP000054498">
    <property type="component" value="Unassembled WGS sequence"/>
</dbReference>
<dbReference type="EMBL" id="KK106691">
    <property type="protein sequence ID" value="KIY91424.1"/>
    <property type="molecule type" value="Genomic_DNA"/>
</dbReference>
<protein>
    <submittedName>
        <fullName evidence="2">Uncharacterized protein</fullName>
    </submittedName>
</protein>
<feature type="compositionally biased region" description="Gly residues" evidence="1">
    <location>
        <begin position="246"/>
        <end position="263"/>
    </location>
</feature>
<evidence type="ECO:0000313" key="2">
    <source>
        <dbReference type="EMBL" id="KIY91424.1"/>
    </source>
</evidence>
<evidence type="ECO:0000256" key="1">
    <source>
        <dbReference type="SAM" id="MobiDB-lite"/>
    </source>
</evidence>
<reference evidence="2 3" key="1">
    <citation type="journal article" date="2013" name="BMC Genomics">
        <title>Reconstruction of the lipid metabolism for the microalga Monoraphidium neglectum from its genome sequence reveals characteristics suitable for biofuel production.</title>
        <authorList>
            <person name="Bogen C."/>
            <person name="Al-Dilaimi A."/>
            <person name="Albersmeier A."/>
            <person name="Wichmann J."/>
            <person name="Grundmann M."/>
            <person name="Rupp O."/>
            <person name="Lauersen K.J."/>
            <person name="Blifernez-Klassen O."/>
            <person name="Kalinowski J."/>
            <person name="Goesmann A."/>
            <person name="Mussgnug J.H."/>
            <person name="Kruse O."/>
        </authorList>
    </citation>
    <scope>NUCLEOTIDE SEQUENCE [LARGE SCALE GENOMIC DNA]</scope>
    <source>
        <strain evidence="2 3">SAG 48.87</strain>
    </source>
</reference>
<evidence type="ECO:0000313" key="3">
    <source>
        <dbReference type="Proteomes" id="UP000054498"/>
    </source>
</evidence>